<dbReference type="Gene3D" id="2.120.10.80">
    <property type="entry name" value="Kelch-type beta propeller"/>
    <property type="match status" value="1"/>
</dbReference>
<reference evidence="3" key="1">
    <citation type="submission" date="2022-08" db="EMBL/GenBank/DDBJ databases">
        <authorList>
            <person name="Kallberg Y."/>
            <person name="Tangrot J."/>
            <person name="Rosling A."/>
        </authorList>
    </citation>
    <scope>NUCLEOTIDE SEQUENCE</scope>
    <source>
        <strain evidence="3">Wild A</strain>
    </source>
</reference>
<dbReference type="Pfam" id="PF24681">
    <property type="entry name" value="Kelch_KLHDC2_KLHL20_DRC7"/>
    <property type="match status" value="1"/>
</dbReference>
<name>A0A9W4WU90_9GLOM</name>
<evidence type="ECO:0000256" key="1">
    <source>
        <dbReference type="ARBA" id="ARBA00022441"/>
    </source>
</evidence>
<gene>
    <name evidence="3" type="ORF">FWILDA_LOCUS13053</name>
</gene>
<keyword evidence="2" id="KW-0677">Repeat</keyword>
<evidence type="ECO:0000256" key="2">
    <source>
        <dbReference type="ARBA" id="ARBA00022737"/>
    </source>
</evidence>
<dbReference type="PANTHER" id="PTHR46093:SF18">
    <property type="entry name" value="FIBRONECTIN TYPE-III DOMAIN-CONTAINING PROTEIN"/>
    <property type="match status" value="1"/>
</dbReference>
<dbReference type="AlphaFoldDB" id="A0A9W4WU90"/>
<evidence type="ECO:0000313" key="3">
    <source>
        <dbReference type="EMBL" id="CAI2187383.1"/>
    </source>
</evidence>
<dbReference type="Proteomes" id="UP001153678">
    <property type="component" value="Unassembled WGS sequence"/>
</dbReference>
<keyword evidence="4" id="KW-1185">Reference proteome</keyword>
<sequence length="200" mass="22319">ASTKGGINNDTLYLIPNIKGDYAIKKRSLIGIVDYNGNMYLFGGTSSELGTLNDMMILDTINLTWKSGSMINAPTPRFYYGANLLPNQNIIYFGGHNGKEIIELNEIHLYDIVNNFWNTKKTSGSSPSKRYLFSTVLGLDGKRIIIFGGFNVVSTDSFYVLDTINFEWYVPNVSGDIPANRYNHKSNVIGNFMVVSFGKI</sequence>
<dbReference type="EMBL" id="CAMKVN010004604">
    <property type="protein sequence ID" value="CAI2187383.1"/>
    <property type="molecule type" value="Genomic_DNA"/>
</dbReference>
<dbReference type="SUPFAM" id="SSF117281">
    <property type="entry name" value="Kelch motif"/>
    <property type="match status" value="1"/>
</dbReference>
<evidence type="ECO:0000313" key="4">
    <source>
        <dbReference type="Proteomes" id="UP001153678"/>
    </source>
</evidence>
<proteinExistence type="predicted"/>
<organism evidence="3 4">
    <name type="scientific">Funneliformis geosporum</name>
    <dbReference type="NCBI Taxonomy" id="1117311"/>
    <lineage>
        <taxon>Eukaryota</taxon>
        <taxon>Fungi</taxon>
        <taxon>Fungi incertae sedis</taxon>
        <taxon>Mucoromycota</taxon>
        <taxon>Glomeromycotina</taxon>
        <taxon>Glomeromycetes</taxon>
        <taxon>Glomerales</taxon>
        <taxon>Glomeraceae</taxon>
        <taxon>Funneliformis</taxon>
    </lineage>
</organism>
<comment type="caution">
    <text evidence="3">The sequence shown here is derived from an EMBL/GenBank/DDBJ whole genome shotgun (WGS) entry which is preliminary data.</text>
</comment>
<protein>
    <submittedName>
        <fullName evidence="3">5061_t:CDS:1</fullName>
    </submittedName>
</protein>
<dbReference type="OrthoDB" id="432528at2759"/>
<dbReference type="InterPro" id="IPR015915">
    <property type="entry name" value="Kelch-typ_b-propeller"/>
</dbReference>
<dbReference type="PANTHER" id="PTHR46093">
    <property type="entry name" value="ACYL-COA-BINDING DOMAIN-CONTAINING PROTEIN 5"/>
    <property type="match status" value="1"/>
</dbReference>
<accession>A0A9W4WU90</accession>
<feature type="non-terminal residue" evidence="3">
    <location>
        <position position="200"/>
    </location>
</feature>
<keyword evidence="1" id="KW-0880">Kelch repeat</keyword>